<evidence type="ECO:0000256" key="7">
    <source>
        <dbReference type="PIRNR" id="PIRNR001123"/>
    </source>
</evidence>
<feature type="binding site" evidence="8">
    <location>
        <position position="344"/>
    </location>
    <ligand>
        <name>Zn(2+)</name>
        <dbReference type="ChEBI" id="CHEBI:29105"/>
        <label>2</label>
    </ligand>
</feature>
<evidence type="ECO:0000259" key="9">
    <source>
        <dbReference type="Pfam" id="PF07687"/>
    </source>
</evidence>
<evidence type="ECO:0000256" key="8">
    <source>
        <dbReference type="PIRSR" id="PIRSR001123-2"/>
    </source>
</evidence>
<dbReference type="GO" id="GO:0006508">
    <property type="term" value="P:proteolysis"/>
    <property type="evidence" value="ECO:0007669"/>
    <property type="project" value="UniProtKB-KW"/>
</dbReference>
<evidence type="ECO:0000256" key="1">
    <source>
        <dbReference type="ARBA" id="ARBA00001947"/>
    </source>
</evidence>
<dbReference type="GO" id="GO:0008237">
    <property type="term" value="F:metallopeptidase activity"/>
    <property type="evidence" value="ECO:0007669"/>
    <property type="project" value="UniProtKB-KW"/>
</dbReference>
<dbReference type="PROSITE" id="PS00758">
    <property type="entry name" value="ARGE_DAPE_CPG2_1"/>
    <property type="match status" value="1"/>
</dbReference>
<dbReference type="GO" id="GO:0046872">
    <property type="term" value="F:metal ion binding"/>
    <property type="evidence" value="ECO:0007669"/>
    <property type="project" value="UniProtKB-UniRule"/>
</dbReference>
<keyword evidence="2" id="KW-0645">Protease</keyword>
<dbReference type="RefSeq" id="WP_095132873.1">
    <property type="nucleotide sequence ID" value="NZ_NIBG01000005.1"/>
</dbReference>
<evidence type="ECO:0000256" key="2">
    <source>
        <dbReference type="ARBA" id="ARBA00022670"/>
    </source>
</evidence>
<comment type="cofactor">
    <cofactor evidence="8">
        <name>a divalent metal cation</name>
        <dbReference type="ChEBI" id="CHEBI:60240"/>
    </cofactor>
    <text evidence="8">Binds 2 divalent metal cations per subunit.</text>
</comment>
<keyword evidence="6" id="KW-0482">Metalloprotease</keyword>
<dbReference type="OrthoDB" id="9773892at2"/>
<comment type="similarity">
    <text evidence="7">Belongs to the peptidase M42 family.</text>
</comment>
<dbReference type="Pfam" id="PF07687">
    <property type="entry name" value="M20_dimer"/>
    <property type="match status" value="1"/>
</dbReference>
<evidence type="ECO:0000313" key="11">
    <source>
        <dbReference type="Proteomes" id="UP000216024"/>
    </source>
</evidence>
<evidence type="ECO:0000256" key="6">
    <source>
        <dbReference type="ARBA" id="ARBA00023049"/>
    </source>
</evidence>
<sequence length="369" mass="39524">MINRERIVEKFLEYVQIDSETKNEKEFAEKIKGELEELGFSVYIDKAGEKVGSNTGNVIAKLEGNKDAEPILFSAHMDTVTPGIGIKPVIKDEVIYSDGTTILGSDDKAGIAAVIEAVKVLKEENIDHGNIEVVFSIYEEGGLYGAKNLEYDKIEAKRAFVLDSGGSPGEIIIKGPAQDKLVAKIIGTPAHAGVCPEEGISAIQVAAAAIAKMNLLRIDEETTANIGIIEGGKATNIVCPEVTITGEARSLVNEKLDKQTGHMVECIEKACEEFGAKAEIETPRAYSAFSVDENDEIVKLVKKACDILGFEATTKASGGGSDTNILNGNGIKAINLGVGMKKVHTLEEYISIDDLTKTAKLVLEIIKNA</sequence>
<dbReference type="PIRSF" id="PIRSF001123">
    <property type="entry name" value="PepA_GA"/>
    <property type="match status" value="1"/>
</dbReference>
<dbReference type="InterPro" id="IPR011650">
    <property type="entry name" value="Peptidase_M20_dimer"/>
</dbReference>
<dbReference type="Pfam" id="PF01546">
    <property type="entry name" value="Peptidase_M20"/>
    <property type="match status" value="1"/>
</dbReference>
<dbReference type="EMBL" id="NIBG01000005">
    <property type="protein sequence ID" value="PAB59948.1"/>
    <property type="molecule type" value="Genomic_DNA"/>
</dbReference>
<keyword evidence="3 8" id="KW-0479">Metal-binding</keyword>
<dbReference type="InterPro" id="IPR008007">
    <property type="entry name" value="Peptidase_M42"/>
</dbReference>
<dbReference type="PANTHER" id="PTHR42994:SF2">
    <property type="entry name" value="PEPTIDASE"/>
    <property type="match status" value="1"/>
</dbReference>
<dbReference type="AlphaFoldDB" id="A0A267MM15"/>
<keyword evidence="4" id="KW-0378">Hydrolase</keyword>
<reference evidence="10 11" key="1">
    <citation type="submission" date="2017-06" db="EMBL/GenBank/DDBJ databases">
        <title>Draft genome sequence of anaerobic fermentative bacterium Anaeromicrobium sediminis DY2726D isolated from West Pacific Ocean sediments.</title>
        <authorList>
            <person name="Zeng X."/>
        </authorList>
    </citation>
    <scope>NUCLEOTIDE SEQUENCE [LARGE SCALE GENOMIC DNA]</scope>
    <source>
        <strain evidence="10 11">DY2726D</strain>
    </source>
</reference>
<comment type="caution">
    <text evidence="10">The sequence shown here is derived from an EMBL/GenBank/DDBJ whole genome shotgun (WGS) entry which is preliminary data.</text>
</comment>
<keyword evidence="5" id="KW-0862">Zinc</keyword>
<dbReference type="InterPro" id="IPR036264">
    <property type="entry name" value="Bact_exopeptidase_dim_dom"/>
</dbReference>
<evidence type="ECO:0000313" key="10">
    <source>
        <dbReference type="EMBL" id="PAB59948.1"/>
    </source>
</evidence>
<protein>
    <submittedName>
        <fullName evidence="10">Peptidase M20</fullName>
    </submittedName>
</protein>
<dbReference type="Gene3D" id="3.30.70.360">
    <property type="match status" value="1"/>
</dbReference>
<dbReference type="NCBIfam" id="TIGR01883">
    <property type="entry name" value="PepT-like"/>
    <property type="match status" value="1"/>
</dbReference>
<comment type="cofactor">
    <cofactor evidence="1">
        <name>Zn(2+)</name>
        <dbReference type="ChEBI" id="CHEBI:29105"/>
    </cofactor>
</comment>
<dbReference type="SUPFAM" id="SSF55031">
    <property type="entry name" value="Bacterial exopeptidase dimerisation domain"/>
    <property type="match status" value="1"/>
</dbReference>
<name>A0A267MM15_9FIRM</name>
<gene>
    <name evidence="10" type="ORF">CCE28_08315</name>
</gene>
<organism evidence="10 11">
    <name type="scientific">Anaeromicrobium sediminis</name>
    <dbReference type="NCBI Taxonomy" id="1478221"/>
    <lineage>
        <taxon>Bacteria</taxon>
        <taxon>Bacillati</taxon>
        <taxon>Bacillota</taxon>
        <taxon>Clostridia</taxon>
        <taxon>Peptostreptococcales</taxon>
        <taxon>Thermotaleaceae</taxon>
        <taxon>Anaeromicrobium</taxon>
    </lineage>
</organism>
<accession>A0A267MM15</accession>
<evidence type="ECO:0000256" key="4">
    <source>
        <dbReference type="ARBA" id="ARBA00022801"/>
    </source>
</evidence>
<dbReference type="Proteomes" id="UP000216024">
    <property type="component" value="Unassembled WGS sequence"/>
</dbReference>
<dbReference type="SUPFAM" id="SSF53187">
    <property type="entry name" value="Zn-dependent exopeptidases"/>
    <property type="match status" value="1"/>
</dbReference>
<dbReference type="Gene3D" id="3.40.630.10">
    <property type="entry name" value="Zn peptidases"/>
    <property type="match status" value="1"/>
</dbReference>
<proteinExistence type="inferred from homology"/>
<dbReference type="InterPro" id="IPR002933">
    <property type="entry name" value="Peptidase_M20"/>
</dbReference>
<dbReference type="PANTHER" id="PTHR42994">
    <property type="entry name" value="PEPTIDASE T"/>
    <property type="match status" value="1"/>
</dbReference>
<evidence type="ECO:0000256" key="5">
    <source>
        <dbReference type="ARBA" id="ARBA00022833"/>
    </source>
</evidence>
<keyword evidence="11" id="KW-1185">Reference proteome</keyword>
<dbReference type="InterPro" id="IPR010162">
    <property type="entry name" value="PepT-like"/>
</dbReference>
<evidence type="ECO:0000256" key="3">
    <source>
        <dbReference type="ARBA" id="ARBA00022723"/>
    </source>
</evidence>
<dbReference type="InterPro" id="IPR001261">
    <property type="entry name" value="ArgE/DapE_CS"/>
</dbReference>
<feature type="domain" description="Peptidase M20 dimerisation" evidence="9">
    <location>
        <begin position="184"/>
        <end position="273"/>
    </location>
</feature>
<dbReference type="GO" id="GO:0004177">
    <property type="term" value="F:aminopeptidase activity"/>
    <property type="evidence" value="ECO:0007669"/>
    <property type="project" value="UniProtKB-UniRule"/>
</dbReference>